<gene>
    <name evidence="3" type="ORF">LTR24_007163</name>
</gene>
<comment type="caution">
    <text evidence="3">The sequence shown here is derived from an EMBL/GenBank/DDBJ whole genome shotgun (WGS) entry which is preliminary data.</text>
</comment>
<keyword evidence="1" id="KW-0175">Coiled coil</keyword>
<organism evidence="3 4">
    <name type="scientific">Lithohypha guttulata</name>
    <dbReference type="NCBI Taxonomy" id="1690604"/>
    <lineage>
        <taxon>Eukaryota</taxon>
        <taxon>Fungi</taxon>
        <taxon>Dikarya</taxon>
        <taxon>Ascomycota</taxon>
        <taxon>Pezizomycotina</taxon>
        <taxon>Eurotiomycetes</taxon>
        <taxon>Chaetothyriomycetidae</taxon>
        <taxon>Chaetothyriales</taxon>
        <taxon>Trichomeriaceae</taxon>
        <taxon>Lithohypha</taxon>
    </lineage>
</organism>
<evidence type="ECO:0000313" key="4">
    <source>
        <dbReference type="Proteomes" id="UP001345013"/>
    </source>
</evidence>
<name>A0ABR0K492_9EURO</name>
<keyword evidence="4" id="KW-1185">Reference proteome</keyword>
<dbReference type="Proteomes" id="UP001345013">
    <property type="component" value="Unassembled WGS sequence"/>
</dbReference>
<dbReference type="EMBL" id="JAVRRG010000103">
    <property type="protein sequence ID" value="KAK5086013.1"/>
    <property type="molecule type" value="Genomic_DNA"/>
</dbReference>
<evidence type="ECO:0000256" key="1">
    <source>
        <dbReference type="SAM" id="Coils"/>
    </source>
</evidence>
<feature type="coiled-coil region" evidence="1">
    <location>
        <begin position="236"/>
        <end position="263"/>
    </location>
</feature>
<protein>
    <submittedName>
        <fullName evidence="3">Uncharacterized protein</fullName>
    </submittedName>
</protein>
<reference evidence="3 4" key="1">
    <citation type="submission" date="2023-08" db="EMBL/GenBank/DDBJ databases">
        <title>Black Yeasts Isolated from many extreme environments.</title>
        <authorList>
            <person name="Coleine C."/>
            <person name="Stajich J.E."/>
            <person name="Selbmann L."/>
        </authorList>
    </citation>
    <scope>NUCLEOTIDE SEQUENCE [LARGE SCALE GENOMIC DNA]</scope>
    <source>
        <strain evidence="3 4">CCFEE 5885</strain>
    </source>
</reference>
<evidence type="ECO:0000313" key="3">
    <source>
        <dbReference type="EMBL" id="KAK5086013.1"/>
    </source>
</evidence>
<proteinExistence type="predicted"/>
<evidence type="ECO:0000256" key="2">
    <source>
        <dbReference type="SAM" id="MobiDB-lite"/>
    </source>
</evidence>
<feature type="region of interest" description="Disordered" evidence="2">
    <location>
        <begin position="63"/>
        <end position="86"/>
    </location>
</feature>
<sequence length="306" mass="34378">MAPRVLRYACTRCTHLPGFDRLASKSDVAKRQSLQYHVEQEHPEVTDWIDLKRDLPRVNRSPVPATQVAKSTQRVHSQGHKALSTTTSRPSIMLRFTQRADGGEEAMEEGIPAVSDDDDTISVDINEVTTHQTMVRGSSQEQNKLNKATSEPVPQYFETSMNTSWHTTVNRERSKTVEIVSIITPEIQFDRYAREALEGKYGPQAEAIAWRAFPYSNMNMSTFGTAEADDTAIGAVRFLTWRHQRVEAELEAAQRQLDLLMRDLIAGILCGQGMTDAWIESNGDNVVEGLKKIRDEAEPEAMDTAN</sequence>
<accession>A0ABR0K492</accession>